<gene>
    <name evidence="1" type="ORF">JHL16_01930</name>
</gene>
<dbReference type="EMBL" id="JAENHL010000004">
    <property type="protein sequence ID" value="MBK1865095.1"/>
    <property type="molecule type" value="Genomic_DNA"/>
</dbReference>
<evidence type="ECO:0000313" key="1">
    <source>
        <dbReference type="EMBL" id="MBK1865095.1"/>
    </source>
</evidence>
<keyword evidence="2" id="KW-1185">Reference proteome</keyword>
<sequence>MFKKVLLAGAASTLMIAAAQAADVDAPAAYDWTGAYIGIQGGYGWGDSDVNIDAADGSGPEGPGGGDNEIIVDAREGNIETDGFIGGVHLGYNYQADMLVLGVEGDIEFSDISGDADIRQEEDSPVIGEATKDIDWLGSLRLRTGVAFDRALVYATGGLAVGGVKLESEAPNANESEKDTAWGWTIGGGLEYALTDDVSAKIEYRYTDLEDIELENALGKAKADNDFHAVRVGLSWHFGI</sequence>
<evidence type="ECO:0000313" key="2">
    <source>
        <dbReference type="Proteomes" id="UP000616151"/>
    </source>
</evidence>
<dbReference type="Proteomes" id="UP000616151">
    <property type="component" value="Unassembled WGS sequence"/>
</dbReference>
<accession>A0ACC5QXK1</accession>
<reference evidence="1" key="1">
    <citation type="submission" date="2021-01" db="EMBL/GenBank/DDBJ databases">
        <authorList>
            <person name="Sun Q."/>
        </authorList>
    </citation>
    <scope>NUCLEOTIDE SEQUENCE</scope>
    <source>
        <strain evidence="1">YIM B02566</strain>
    </source>
</reference>
<organism evidence="1 2">
    <name type="scientific">Taklimakanibacter albus</name>
    <dbReference type="NCBI Taxonomy" id="2800327"/>
    <lineage>
        <taxon>Bacteria</taxon>
        <taxon>Pseudomonadati</taxon>
        <taxon>Pseudomonadota</taxon>
        <taxon>Alphaproteobacteria</taxon>
        <taxon>Hyphomicrobiales</taxon>
        <taxon>Aestuariivirgaceae</taxon>
        <taxon>Taklimakanibacter</taxon>
    </lineage>
</organism>
<proteinExistence type="predicted"/>
<comment type="caution">
    <text evidence="1">The sequence shown here is derived from an EMBL/GenBank/DDBJ whole genome shotgun (WGS) entry which is preliminary data.</text>
</comment>
<name>A0ACC5QXK1_9HYPH</name>
<protein>
    <submittedName>
        <fullName evidence="1">Porin family protein</fullName>
    </submittedName>
</protein>